<organism evidence="1 2">
    <name type="scientific">Rhabditophanes sp. KR3021</name>
    <dbReference type="NCBI Taxonomy" id="114890"/>
    <lineage>
        <taxon>Eukaryota</taxon>
        <taxon>Metazoa</taxon>
        <taxon>Ecdysozoa</taxon>
        <taxon>Nematoda</taxon>
        <taxon>Chromadorea</taxon>
        <taxon>Rhabditida</taxon>
        <taxon>Tylenchina</taxon>
        <taxon>Panagrolaimomorpha</taxon>
        <taxon>Strongyloidoidea</taxon>
        <taxon>Alloionematidae</taxon>
        <taxon>Rhabditophanes</taxon>
    </lineage>
</organism>
<evidence type="ECO:0000313" key="1">
    <source>
        <dbReference type="Proteomes" id="UP000095286"/>
    </source>
</evidence>
<dbReference type="Proteomes" id="UP000095286">
    <property type="component" value="Unplaced"/>
</dbReference>
<proteinExistence type="predicted"/>
<accession>A0AC35TL86</accession>
<evidence type="ECO:0000313" key="2">
    <source>
        <dbReference type="WBParaSite" id="RSKR_0000176400.1"/>
    </source>
</evidence>
<dbReference type="WBParaSite" id="RSKR_0000176400.1">
    <property type="protein sequence ID" value="RSKR_0000176400.1"/>
    <property type="gene ID" value="RSKR_0000176400"/>
</dbReference>
<name>A0AC35TL86_9BILA</name>
<protein>
    <submittedName>
        <fullName evidence="2">Fork-head domain-containing protein</fullName>
    </submittedName>
</protein>
<sequence length="2095" mass="235437">MDLIGTTEGFLDENGSLVTNYRPENLVTGDANSNLSGVFPTSLDPTINHTNFALVELHLSRREEVFYADTAALMSMEDTIRRTVTVPVENNPPISKQAVESRGTHGEAFILNEQAVKFTTTQKVTALLRAFRRKSNEKYSPDDIPSDKEYEDDSDDSSGPSSSRRSGNQQGSFPLNTGSRNSKIDNTVETGEYSNLAGQKRRVAYNVLIVVTDTDPGKEILRSEEKTANVIQFLNLQSKVMDAAHDKTGLCYKPCVFVMTWEDGTQYEIIMAPNFRNYGILERFEKIQENDQSLDCVKESDSSKTFDFLNQDWSRQISRFTKHPVFMKMLLAEYLKSKPEVIPASGVKRISCYPEELLTDQVKTQAQLPLESTVKAITQADAGDSRNTISSMIVLSNEINKDTPLTTGEPVETVMTENITPAINSSSLNTDSPMHIQDSVQSLIPVEKEVITEKSLAIVSKLSQVIRGKSPPSLSKPSEEVKDKSPASLSDLSEMTDREKEDTISSSVSSVETTYSRNSVSSTTSQESDLSSNCSVISSESSIVIQVTSPSKQTRAAKRKANVLNAAYAVDLNKTDVSDSSGSVDSGYDNSQKASSHNLNCESPETPQSPKKLRNSNYRVNVEEGINVCTKKTISPQITTEQIMEINSETIDSPSIENERSESPPIGDETIDNTSTADETIAPTLNADEVIANTPIADEIFNYATVAKKPVQLRTEDENKFLEKCVYRESYMQMIIHAFSQAPRERMTLNEIYDFIQIYYPYFTKDINITTRNFQGNVRHIFDQEKHFRRVEPNPGDVDDRICFVIADIDLISRSYKGVKKYVDIIKQRHAREFKNTTIKFIPPRGASNRSMSLLAAQATLRAQKNAAKAKVKEEARNAKKAKTLRNQALKKAELLENRRKAKAQKALEKLNRSQGTSSRTRRLATELDPLLITKEADSNDKLVQAQILDQLTKDMDIGQGLTGVEFATTIAQDIPALEQNPSVKASEDITELDHHPVAIAMPEDLPKLDQNLFIAETDNHNDDIQLTVQDHHMPTLVSQVTHNVNNVAVAKINILPSNEAVDVHITNNREVVNTLEEGNDENAPASEVTKSKSRARNSTDVVSHYSLRTKIQPPKDFRNEMNYTPPKRRGPKKNKGAGARNAAKSKIAENAVKNAKEITPLTIAIPGSGENYQQPFSDIPRNHTESTIQNPTPIFNYNLQERPIPSFNSKQGYHFGNTVILPSNRFEKSAHIYEGDDPNGSSNVADLNPTDVILQSDERYHISCYRELNKTAAQAYSSRLATCPKLSKNQQALGQKNSQSSSQGSTRNVTYKKISSSQKNKLPKSNPCFRRHYALDKSFLNRIGSQVTFQNSDQSILPQGPGRIVYVPQTSASQMSLTQDPYNQKDITHASTSSRSLAQSRQAADDHESYYTYVPVTYHPSSSLAPTNWRIKSSVVGGFQQFHSFDNDAEDVPEERDRFDDAHYQLTGNDLDGLNAGDSADGNDSKVNPYQDVQLFADYDDEWMADEDDREREADQEDDRMFDDGFPLDNDDEGIFEAEEGEIEPFQEDPNDPIVEPVSDIEEIEEDDFDVEDPSVDDEDLIEVGFSEEELLEQQRHQEEDEDEFAGEQMIDGEAGNEAEDQTERANSEINQRSSQDTEPTQQTNVHHIQKSDSYQQPIVFFKNQSRSVNPYQNPRSSQPHSRSHRSNASSQLNYQGSHPQTYQNNGYGDQFQFDNPLSNNYSEFDYNDQDASDQMYPNNGQTGEDLVDFNDQGNQPHYNLPSHNEHTSLNPAVSRPSNPYQVGYKFELRYVFAGEEEPRQPRYSNQQLHETLTTNQVSNEDQMQDLEESFSLDYIDENLIQPFAEDQDIDEFLYLQQPFNGQLSTDIDFEHPMFNASIFEDTDSNNSVINQPEFTNPEENANTLEEVLVKQTSVVQIPSQSQQLIPKTSSDMFEPISMIHFSDEGHYLGDDNPENRNHNLQEVNNITESSSIALVIRNPVTPSQLPNLTPSQSSSPLAGYRVNGDYFDSNEHLDRLMESSPFYPSTTRSLFRRDSSGMQIYHGTTEPKAATPRTNLHPHYRPTSGRYEIQEIPRYKTVSQIKPQSPTEPDNEA</sequence>
<reference evidence="2" key="1">
    <citation type="submission" date="2016-11" db="UniProtKB">
        <authorList>
            <consortium name="WormBaseParasite"/>
        </authorList>
    </citation>
    <scope>IDENTIFICATION</scope>
    <source>
        <strain evidence="2">KR3021</strain>
    </source>
</reference>